<evidence type="ECO:0000313" key="1">
    <source>
        <dbReference type="EMBL" id="OWW19421.1"/>
    </source>
</evidence>
<dbReference type="EMBL" id="LSTO01000001">
    <property type="protein sequence ID" value="OWW19421.1"/>
    <property type="molecule type" value="Genomic_DNA"/>
</dbReference>
<evidence type="ECO:0000313" key="2">
    <source>
        <dbReference type="Proteomes" id="UP000197535"/>
    </source>
</evidence>
<protein>
    <recommendedName>
        <fullName evidence="3">MEDS domain-containing protein</fullName>
    </recommendedName>
</protein>
<organism evidence="1 2">
    <name type="scientific">Noviherbaspirillum denitrificans</name>
    <dbReference type="NCBI Taxonomy" id="1968433"/>
    <lineage>
        <taxon>Bacteria</taxon>
        <taxon>Pseudomonadati</taxon>
        <taxon>Pseudomonadota</taxon>
        <taxon>Betaproteobacteria</taxon>
        <taxon>Burkholderiales</taxon>
        <taxon>Oxalobacteraceae</taxon>
        <taxon>Noviherbaspirillum</taxon>
    </lineage>
</organism>
<accession>A0A254T9U6</accession>
<proteinExistence type="predicted"/>
<dbReference type="AlphaFoldDB" id="A0A254T9U6"/>
<dbReference type="Proteomes" id="UP000197535">
    <property type="component" value="Unassembled WGS sequence"/>
</dbReference>
<comment type="caution">
    <text evidence="1">The sequence shown here is derived from an EMBL/GenBank/DDBJ whole genome shotgun (WGS) entry which is preliminary data.</text>
</comment>
<name>A0A254T9U6_9BURK</name>
<evidence type="ECO:0008006" key="3">
    <source>
        <dbReference type="Google" id="ProtNLM"/>
    </source>
</evidence>
<reference evidence="1 2" key="1">
    <citation type="submission" date="2016-02" db="EMBL/GenBank/DDBJ databases">
        <authorList>
            <person name="Wen L."/>
            <person name="He K."/>
            <person name="Yang H."/>
        </authorList>
    </citation>
    <scope>NUCLEOTIDE SEQUENCE [LARGE SCALE GENOMIC DNA]</scope>
    <source>
        <strain evidence="1 2">TSA40</strain>
    </source>
</reference>
<keyword evidence="2" id="KW-1185">Reference proteome</keyword>
<gene>
    <name evidence="1" type="ORF">AYR66_07770</name>
</gene>
<sequence length="89" mass="10142">MPDDRRFHEHAGGLIERASRRFGNVRVFTELPGILWESGNRLASVRLEALWNTLRTHLPFALLCSYRVDGEDPHPRQVCGAHSHLLPMG</sequence>